<dbReference type="RefSeq" id="WP_269278512.1">
    <property type="nucleotide sequence ID" value="NZ_CP098247.1"/>
</dbReference>
<feature type="compositionally biased region" description="Basic residues" evidence="1">
    <location>
        <begin position="33"/>
        <end position="47"/>
    </location>
</feature>
<reference evidence="2" key="1">
    <citation type="journal article" date="2022" name="Front. Microbiol.">
        <title>New perspectives on an old grouping: The genomic and phenotypic variability of Oxalobacter formigenes and the implications for calcium oxalate stone prevention.</title>
        <authorList>
            <person name="Chmiel J.A."/>
            <person name="Carr C."/>
            <person name="Stuivenberg G.A."/>
            <person name="Venema R."/>
            <person name="Chanyi R.M."/>
            <person name="Al K.F."/>
            <person name="Giguere D."/>
            <person name="Say H."/>
            <person name="Akouris P.P."/>
            <person name="Dominguez Romero S.A."/>
            <person name="Kwong A."/>
            <person name="Tai V."/>
            <person name="Koval S.F."/>
            <person name="Razvi H."/>
            <person name="Bjazevic J."/>
            <person name="Burton J.P."/>
        </authorList>
    </citation>
    <scope>NUCLEOTIDE SEQUENCE</scope>
    <source>
        <strain evidence="2">OxK</strain>
    </source>
</reference>
<evidence type="ECO:0000313" key="2">
    <source>
        <dbReference type="EMBL" id="WAV90721.1"/>
    </source>
</evidence>
<dbReference type="EMBL" id="CP098251">
    <property type="protein sequence ID" value="WAV90721.1"/>
    <property type="molecule type" value="Genomic_DNA"/>
</dbReference>
<sequence length="192" mass="21676">MSKENKKGKSVLDALPSITMVEPSEPEITSIRKTARTAKNTRNRKKGPKETVELSPDQQELVDIRKKLGLRHQDYAIMLGIGLPRLSSYTYGRTASVPDEVMKTARQLLAENGESSRKLQEKFERPMSEIIAEWETRLGTTSDAEIAGLIGVVTMTINRWRKNETKPDLSALNRYDRIVNLIASNIRQHTGQ</sequence>
<gene>
    <name evidence="2" type="ORF">NB646_07655</name>
</gene>
<accession>A0A9E9L952</accession>
<organism evidence="2">
    <name type="scientific">Oxalobacter aliiformigenes</name>
    <dbReference type="NCBI Taxonomy" id="2946593"/>
    <lineage>
        <taxon>Bacteria</taxon>
        <taxon>Pseudomonadati</taxon>
        <taxon>Pseudomonadota</taxon>
        <taxon>Betaproteobacteria</taxon>
        <taxon>Burkholderiales</taxon>
        <taxon>Oxalobacteraceae</taxon>
        <taxon>Oxalobacter</taxon>
    </lineage>
</organism>
<protein>
    <submittedName>
        <fullName evidence="2">Uncharacterized protein</fullName>
    </submittedName>
</protein>
<evidence type="ECO:0000256" key="1">
    <source>
        <dbReference type="SAM" id="MobiDB-lite"/>
    </source>
</evidence>
<feature type="region of interest" description="Disordered" evidence="1">
    <location>
        <begin position="32"/>
        <end position="54"/>
    </location>
</feature>
<dbReference type="AlphaFoldDB" id="A0A9E9L952"/>
<name>A0A9E9L952_9BURK</name>
<dbReference type="Proteomes" id="UP001164819">
    <property type="component" value="Chromosome"/>
</dbReference>
<proteinExistence type="predicted"/>